<keyword evidence="3 6" id="KW-0560">Oxidoreductase</keyword>
<dbReference type="EMBL" id="WXYQ01000007">
    <property type="protein sequence ID" value="NBG96400.1"/>
    <property type="molecule type" value="Genomic_DNA"/>
</dbReference>
<evidence type="ECO:0000256" key="6">
    <source>
        <dbReference type="HAMAP-Rule" id="MF_01216"/>
    </source>
</evidence>
<dbReference type="RefSeq" id="WP_160588468.1">
    <property type="nucleotide sequence ID" value="NZ_BMHN01000001.1"/>
</dbReference>
<feature type="binding site" evidence="6">
    <location>
        <position position="20"/>
    </location>
    <ligand>
        <name>FMN</name>
        <dbReference type="ChEBI" id="CHEBI:58210"/>
    </ligand>
</feature>
<dbReference type="Proteomes" id="UP000470384">
    <property type="component" value="Unassembled WGS sequence"/>
</dbReference>
<keyword evidence="1 6" id="KW-0285">Flavoprotein</keyword>
<dbReference type="EC" id="1.7.1.17" evidence="6"/>
<comment type="catalytic activity">
    <reaction evidence="5">
        <text>N,N-dimethyl-1,4-phenylenediamine + anthranilate + 2 NAD(+) = 2-(4-dimethylaminophenyl)diazenylbenzoate + 2 NADH + 2 H(+)</text>
        <dbReference type="Rhea" id="RHEA:55872"/>
        <dbReference type="ChEBI" id="CHEBI:15378"/>
        <dbReference type="ChEBI" id="CHEBI:15783"/>
        <dbReference type="ChEBI" id="CHEBI:16567"/>
        <dbReference type="ChEBI" id="CHEBI:57540"/>
        <dbReference type="ChEBI" id="CHEBI:57945"/>
        <dbReference type="ChEBI" id="CHEBI:71579"/>
        <dbReference type="EC" id="1.7.1.17"/>
    </reaction>
    <physiologicalReaction direction="right-to-left" evidence="5">
        <dbReference type="Rhea" id="RHEA:55874"/>
    </physiologicalReaction>
</comment>
<evidence type="ECO:0000259" key="7">
    <source>
        <dbReference type="Pfam" id="PF02525"/>
    </source>
</evidence>
<dbReference type="InterPro" id="IPR029039">
    <property type="entry name" value="Flavoprotein-like_sf"/>
</dbReference>
<comment type="catalytic activity">
    <reaction evidence="6">
        <text>2 a quinone + NADH + H(+) = 2 a 1,4-benzosemiquinone + NAD(+)</text>
        <dbReference type="Rhea" id="RHEA:65952"/>
        <dbReference type="ChEBI" id="CHEBI:15378"/>
        <dbReference type="ChEBI" id="CHEBI:57540"/>
        <dbReference type="ChEBI" id="CHEBI:57945"/>
        <dbReference type="ChEBI" id="CHEBI:132124"/>
        <dbReference type="ChEBI" id="CHEBI:134225"/>
    </reaction>
</comment>
<dbReference type="GeneID" id="300655552"/>
<comment type="function">
    <text evidence="6">Quinone reductase that provides resistance to thiol-specific stress caused by electrophilic quinones.</text>
</comment>
<dbReference type="PANTHER" id="PTHR43741:SF4">
    <property type="entry name" value="FMN-DEPENDENT NADH:QUINONE OXIDOREDUCTASE"/>
    <property type="match status" value="1"/>
</dbReference>
<keyword evidence="2 6" id="KW-0288">FMN</keyword>
<evidence type="ECO:0000313" key="9">
    <source>
        <dbReference type="Proteomes" id="UP000470384"/>
    </source>
</evidence>
<dbReference type="OrthoDB" id="9787136at2"/>
<dbReference type="GO" id="GO:0010181">
    <property type="term" value="F:FMN binding"/>
    <property type="evidence" value="ECO:0007669"/>
    <property type="project" value="UniProtKB-UniRule"/>
</dbReference>
<evidence type="ECO:0000256" key="5">
    <source>
        <dbReference type="ARBA" id="ARBA00048542"/>
    </source>
</evidence>
<dbReference type="EC" id="1.6.5.-" evidence="6"/>
<reference evidence="8 9" key="1">
    <citation type="journal article" date="2016" name="Int. J. Syst. Evol. Microbiol.">
        <title>Pyruvatibacter mobilis gen. nov., sp. nov., a marine bacterium from the culture broth of Picochlorum sp. 122.</title>
        <authorList>
            <person name="Wang G."/>
            <person name="Tang M."/>
            <person name="Wu H."/>
            <person name="Dai S."/>
            <person name="Li T."/>
            <person name="Chen C."/>
            <person name="He H."/>
            <person name="Fan J."/>
            <person name="Xiang W."/>
            <person name="Li X."/>
        </authorList>
    </citation>
    <scope>NUCLEOTIDE SEQUENCE [LARGE SCALE GENOMIC DNA]</scope>
    <source>
        <strain evidence="8 9">GYP-11</strain>
    </source>
</reference>
<dbReference type="SUPFAM" id="SSF52218">
    <property type="entry name" value="Flavoproteins"/>
    <property type="match status" value="1"/>
</dbReference>
<dbReference type="Pfam" id="PF02525">
    <property type="entry name" value="Flavodoxin_2"/>
    <property type="match status" value="1"/>
</dbReference>
<protein>
    <recommendedName>
        <fullName evidence="6">FMN dependent NADH:quinone oxidoreductase</fullName>
        <ecNumber evidence="6">1.6.5.-</ecNumber>
    </recommendedName>
    <alternativeName>
        <fullName evidence="6">Azo-dye reductase</fullName>
    </alternativeName>
    <alternativeName>
        <fullName evidence="6">FMN-dependent NADH-azo compound oxidoreductase</fullName>
    </alternativeName>
    <alternativeName>
        <fullName evidence="6">FMN-dependent NADH-azoreductase</fullName>
        <ecNumber evidence="6">1.7.1.17</ecNumber>
    </alternativeName>
</protein>
<comment type="function">
    <text evidence="6">Also exhibits azoreductase activity. Catalyzes the reductive cleavage of the azo bond in aromatic azo compounds to the corresponding amines.</text>
</comment>
<evidence type="ECO:0000313" key="8">
    <source>
        <dbReference type="EMBL" id="NBG96400.1"/>
    </source>
</evidence>
<name>A0A845QDX4_9HYPH</name>
<comment type="caution">
    <text evidence="8">The sequence shown here is derived from an EMBL/GenBank/DDBJ whole genome shotgun (WGS) entry which is preliminary data.</text>
</comment>
<feature type="domain" description="Flavodoxin-like fold" evidence="7">
    <location>
        <begin position="14"/>
        <end position="203"/>
    </location>
</feature>
<dbReference type="InterPro" id="IPR023048">
    <property type="entry name" value="NADH:quinone_OxRdtase_FMN_depd"/>
</dbReference>
<gene>
    <name evidence="6" type="primary">azoR</name>
    <name evidence="8" type="ORF">GTQ45_11715</name>
</gene>
<comment type="similarity">
    <text evidence="6">Belongs to the azoreductase type 1 family.</text>
</comment>
<dbReference type="GO" id="GO:0016652">
    <property type="term" value="F:oxidoreductase activity, acting on NAD(P)H as acceptor"/>
    <property type="evidence" value="ECO:0007669"/>
    <property type="project" value="UniProtKB-UniRule"/>
</dbReference>
<comment type="subunit">
    <text evidence="6">Homodimer.</text>
</comment>
<accession>A0A845QDX4</accession>
<evidence type="ECO:0000256" key="1">
    <source>
        <dbReference type="ARBA" id="ARBA00022630"/>
    </source>
</evidence>
<comment type="caution">
    <text evidence="6">Lacks conserved residue(s) required for the propagation of feature annotation.</text>
</comment>
<dbReference type="InterPro" id="IPR003680">
    <property type="entry name" value="Flavodoxin_fold"/>
</dbReference>
<dbReference type="GO" id="GO:0016655">
    <property type="term" value="F:oxidoreductase activity, acting on NAD(P)H, quinone or similar compound as acceptor"/>
    <property type="evidence" value="ECO:0007669"/>
    <property type="project" value="InterPro"/>
</dbReference>
<dbReference type="PANTHER" id="PTHR43741">
    <property type="entry name" value="FMN-DEPENDENT NADH-AZOREDUCTASE 1"/>
    <property type="match status" value="1"/>
</dbReference>
<sequence>MAHPKQQTETPITVLHIDASARSAGSVTRGLSARIVDQLTARHGDVHVIRRDLAGGVPFITEAFTAAINTPEDQRTSEQVAALATSDALVADLQAADIVVIGTPIYNFGVPAVFKAWFDQVARVGITFRYTENGPVGLLEGKKAYVAMASGGTRLGSEIDFASTWLRHALGFIGIHDVELIGAGRVLADDEAVARAEEAVARIAA</sequence>
<keyword evidence="9" id="KW-1185">Reference proteome</keyword>
<dbReference type="InterPro" id="IPR050104">
    <property type="entry name" value="FMN-dep_NADH:Q_OxRdtase_AzoR1"/>
</dbReference>
<evidence type="ECO:0000256" key="4">
    <source>
        <dbReference type="ARBA" id="ARBA00023027"/>
    </source>
</evidence>
<proteinExistence type="inferred from homology"/>
<dbReference type="Gene3D" id="3.40.50.360">
    <property type="match status" value="1"/>
</dbReference>
<evidence type="ECO:0000256" key="3">
    <source>
        <dbReference type="ARBA" id="ARBA00023002"/>
    </source>
</evidence>
<evidence type="ECO:0000256" key="2">
    <source>
        <dbReference type="ARBA" id="ARBA00022643"/>
    </source>
</evidence>
<comment type="cofactor">
    <cofactor evidence="6">
        <name>FMN</name>
        <dbReference type="ChEBI" id="CHEBI:58210"/>
    </cofactor>
    <text evidence="6">Binds 1 FMN per subunit.</text>
</comment>
<dbReference type="HAMAP" id="MF_01216">
    <property type="entry name" value="Azoreductase_type1"/>
    <property type="match status" value="1"/>
</dbReference>
<dbReference type="AlphaFoldDB" id="A0A845QDX4"/>
<keyword evidence="4 6" id="KW-0520">NAD</keyword>
<organism evidence="8 9">
    <name type="scientific">Pyruvatibacter mobilis</name>
    <dbReference type="NCBI Taxonomy" id="1712261"/>
    <lineage>
        <taxon>Bacteria</taxon>
        <taxon>Pseudomonadati</taxon>
        <taxon>Pseudomonadota</taxon>
        <taxon>Alphaproteobacteria</taxon>
        <taxon>Hyphomicrobiales</taxon>
        <taxon>Parvibaculaceae</taxon>
        <taxon>Pyruvatibacter</taxon>
    </lineage>
</organism>
<dbReference type="GO" id="GO:0009055">
    <property type="term" value="F:electron transfer activity"/>
    <property type="evidence" value="ECO:0007669"/>
    <property type="project" value="UniProtKB-UniRule"/>
</dbReference>